<dbReference type="InterPro" id="IPR008621">
    <property type="entry name" value="Cbb3-typ_cyt_oxidase_comp"/>
</dbReference>
<dbReference type="Pfam" id="PF05545">
    <property type="entry name" value="FixQ"/>
    <property type="match status" value="1"/>
</dbReference>
<accession>A0A9E8JPV7</accession>
<evidence type="ECO:0000313" key="3">
    <source>
        <dbReference type="EMBL" id="QQD24345.1"/>
    </source>
</evidence>
<evidence type="ECO:0000313" key="4">
    <source>
        <dbReference type="Proteomes" id="UP000596074"/>
    </source>
</evidence>
<feature type="compositionally biased region" description="Basic and acidic residues" evidence="1">
    <location>
        <begin position="44"/>
        <end position="58"/>
    </location>
</feature>
<feature type="transmembrane region" description="Helical" evidence="2">
    <location>
        <begin position="6"/>
        <end position="26"/>
    </location>
</feature>
<feature type="region of interest" description="Disordered" evidence="1">
    <location>
        <begin position="39"/>
        <end position="58"/>
    </location>
</feature>
<protein>
    <submittedName>
        <fullName evidence="3">CcoQ/FixQ family Cbb3-type cytochrome c oxidase assembly chaperone</fullName>
    </submittedName>
</protein>
<dbReference type="Proteomes" id="UP000596074">
    <property type="component" value="Chromosome"/>
</dbReference>
<dbReference type="AlphaFoldDB" id="A0A9E8JPV7"/>
<name>A0A9E8JPV7_9GAMM</name>
<keyword evidence="4" id="KW-1185">Reference proteome</keyword>
<reference evidence="3 4" key="1">
    <citation type="submission" date="2019-11" db="EMBL/GenBank/DDBJ databases">
        <title>Venatorbacter sp. nov. a predator of Campylobacter and other Gram-negative bacteria.</title>
        <authorList>
            <person name="Saeedi A."/>
            <person name="Cummings N.J."/>
            <person name="Connerton I.F."/>
            <person name="Connerton P.L."/>
        </authorList>
    </citation>
    <scope>NUCLEOTIDE SEQUENCE [LARGE SCALE GENOMIC DNA]</scope>
    <source>
        <strain evidence="3">XL5</strain>
    </source>
</reference>
<dbReference type="KEGG" id="vcw:GJQ55_07595"/>
<gene>
    <name evidence="3" type="ORF">GJQ55_07595</name>
</gene>
<dbReference type="EMBL" id="CP046056">
    <property type="protein sequence ID" value="QQD24345.1"/>
    <property type="molecule type" value="Genomic_DNA"/>
</dbReference>
<evidence type="ECO:0000256" key="1">
    <source>
        <dbReference type="SAM" id="MobiDB-lite"/>
    </source>
</evidence>
<sequence>MDINDVRGLGSIFALIAFSAILWWAYGSSRKKRFDDDAQIPFHDNNEMPAHDDNDRSK</sequence>
<evidence type="ECO:0000256" key="2">
    <source>
        <dbReference type="SAM" id="Phobius"/>
    </source>
</evidence>
<proteinExistence type="predicted"/>
<dbReference type="RefSeq" id="WP_228344390.1">
    <property type="nucleotide sequence ID" value="NZ_CP045550.1"/>
</dbReference>
<keyword evidence="2" id="KW-1133">Transmembrane helix</keyword>
<keyword evidence="2" id="KW-0812">Transmembrane</keyword>
<dbReference type="CDD" id="cd01324">
    <property type="entry name" value="cbb3_Oxidase_CcoQ"/>
    <property type="match status" value="1"/>
</dbReference>
<organism evidence="3 4">
    <name type="scientific">Venatoribacter cucullus</name>
    <dbReference type="NCBI Taxonomy" id="2661630"/>
    <lineage>
        <taxon>Bacteria</taxon>
        <taxon>Pseudomonadati</taxon>
        <taxon>Pseudomonadota</taxon>
        <taxon>Gammaproteobacteria</taxon>
        <taxon>Oceanospirillales</taxon>
        <taxon>Oceanospirillaceae</taxon>
        <taxon>Venatoribacter</taxon>
    </lineage>
</organism>
<keyword evidence="2" id="KW-0472">Membrane</keyword>